<evidence type="ECO:0000259" key="2">
    <source>
        <dbReference type="Pfam" id="PF18202"/>
    </source>
</evidence>
<dbReference type="OrthoDB" id="3242564at2"/>
<name>K0YQA3_9ACTO</name>
<dbReference type="Pfam" id="PF18202">
    <property type="entry name" value="TQ"/>
    <property type="match status" value="1"/>
</dbReference>
<keyword evidence="1" id="KW-1133">Transmembrane helix</keyword>
<dbReference type="RefSeq" id="WP_004807720.1">
    <property type="nucleotide sequence ID" value="NZ_JH815217.1"/>
</dbReference>
<gene>
    <name evidence="3" type="ORF">HMPREF9240_01567</name>
</gene>
<evidence type="ECO:0000313" key="4">
    <source>
        <dbReference type="Proteomes" id="UP000006075"/>
    </source>
</evidence>
<dbReference type="AlphaFoldDB" id="K0YQA3"/>
<evidence type="ECO:0000313" key="3">
    <source>
        <dbReference type="EMBL" id="EJZ85603.1"/>
    </source>
</evidence>
<protein>
    <recommendedName>
        <fullName evidence="2">T-Q ester bond containing domain-containing protein</fullName>
    </recommendedName>
</protein>
<feature type="non-terminal residue" evidence="3">
    <location>
        <position position="339"/>
    </location>
</feature>
<keyword evidence="4" id="KW-1185">Reference proteome</keyword>
<dbReference type="Proteomes" id="UP000006075">
    <property type="component" value="Unassembled WGS sequence"/>
</dbReference>
<keyword evidence="1" id="KW-0812">Transmembrane</keyword>
<organism evidence="3 4">
    <name type="scientific">Winkia neuii BV029A5</name>
    <dbReference type="NCBI Taxonomy" id="888439"/>
    <lineage>
        <taxon>Bacteria</taxon>
        <taxon>Bacillati</taxon>
        <taxon>Actinomycetota</taxon>
        <taxon>Actinomycetes</taxon>
        <taxon>Actinomycetales</taxon>
        <taxon>Actinomycetaceae</taxon>
        <taxon>Winkia</taxon>
    </lineage>
</organism>
<proteinExistence type="predicted"/>
<accession>K0YQA3</accession>
<comment type="caution">
    <text evidence="3">The sequence shown here is derived from an EMBL/GenBank/DDBJ whole genome shotgun (WGS) entry which is preliminary data.</text>
</comment>
<evidence type="ECO:0000256" key="1">
    <source>
        <dbReference type="SAM" id="Phobius"/>
    </source>
</evidence>
<feature type="transmembrane region" description="Helical" evidence="1">
    <location>
        <begin position="12"/>
        <end position="35"/>
    </location>
</feature>
<feature type="domain" description="T-Q ester bond containing" evidence="2">
    <location>
        <begin position="276"/>
        <end position="338"/>
    </location>
</feature>
<dbReference type="NCBIfam" id="NF033903">
    <property type="entry name" value="VaFE_rpt"/>
    <property type="match status" value="1"/>
</dbReference>
<sequence>MKDQGIARRRELKVGAVIAALFSLLVTLTGLSAVFEPQSALAAGNELGETVEFTPNYDFADIPQGSGSYADKGNIIWGGNGGSDNGVTNKKSNVGFAWCIDLGLRTPADAKNLIWDKSTAQKLTPANIADTTKDTAHGQERYDAAYKMITNMINSWKAGKYDEAKKYNLYAQALLGNPTAQGTAGEVINSNGQASPQAGTYSGVTPGEFTDLTGFKAMAGGPSVFDHAIDFKAPEGSYLTYVPPTLPNGKVAVNQAQRMVPPDQPGIKPEPKNPVIKTKASLDGDQVKAGAKVVDTVSYEDLIPGKEYTLSAQLINKADESVVGEGSAKFTPEQASGST</sequence>
<keyword evidence="1" id="KW-0472">Membrane</keyword>
<dbReference type="InterPro" id="IPR041100">
    <property type="entry name" value="TQ"/>
</dbReference>
<reference evidence="3 4" key="1">
    <citation type="submission" date="2012-07" db="EMBL/GenBank/DDBJ databases">
        <title>The Genome Sequence of Actinomyces neuii subsp. anitratus BVS029A5.</title>
        <authorList>
            <consortium name="The Broad Institute Genome Sequencing Platform"/>
            <person name="Earl A."/>
            <person name="Ward D."/>
            <person name="Feldgarden M."/>
            <person name="Gevers D."/>
            <person name="Saerens B."/>
            <person name="Vaneechoutte M."/>
            <person name="Walker B."/>
            <person name="Young S.K."/>
            <person name="Zeng Q."/>
            <person name="Gargeya S."/>
            <person name="Fitzgerald M."/>
            <person name="Haas B."/>
            <person name="Abouelleil A."/>
            <person name="Alvarado L."/>
            <person name="Arachchi H.M."/>
            <person name="Berlin A."/>
            <person name="Chapman S.B."/>
            <person name="Goldberg J."/>
            <person name="Griggs A."/>
            <person name="Gujja S."/>
            <person name="Hansen M."/>
            <person name="Howarth C."/>
            <person name="Imamovic A."/>
            <person name="Larimer J."/>
            <person name="McCowen C."/>
            <person name="Montmayeur A."/>
            <person name="Murphy C."/>
            <person name="Neiman D."/>
            <person name="Pearson M."/>
            <person name="Priest M."/>
            <person name="Roberts A."/>
            <person name="Saif S."/>
            <person name="Shea T."/>
            <person name="Sisk P."/>
            <person name="Sykes S."/>
            <person name="Wortman J."/>
            <person name="Nusbaum C."/>
            <person name="Birren B."/>
        </authorList>
    </citation>
    <scope>NUCLEOTIDE SEQUENCE [LARGE SCALE GENOMIC DNA]</scope>
    <source>
        <strain evidence="3 4">BVS029A5</strain>
    </source>
</reference>
<dbReference type="HOGENOM" id="CLU_822581_0_0_11"/>
<dbReference type="Gene3D" id="2.60.40.3930">
    <property type="match status" value="1"/>
</dbReference>
<dbReference type="EMBL" id="AGWP01000008">
    <property type="protein sequence ID" value="EJZ85603.1"/>
    <property type="molecule type" value="Genomic_DNA"/>
</dbReference>